<dbReference type="Pfam" id="PF01965">
    <property type="entry name" value="DJ-1_PfpI"/>
    <property type="match status" value="1"/>
</dbReference>
<dbReference type="EC" id="3.5.4.5" evidence="3"/>
<dbReference type="Proteomes" id="UP001060112">
    <property type="component" value="Chromosome"/>
</dbReference>
<dbReference type="GO" id="GO:0004126">
    <property type="term" value="F:cytidine deaminase activity"/>
    <property type="evidence" value="ECO:0007669"/>
    <property type="project" value="UniProtKB-EC"/>
</dbReference>
<dbReference type="SUPFAM" id="SSF52317">
    <property type="entry name" value="Class I glutamine amidotransferase-like"/>
    <property type="match status" value="1"/>
</dbReference>
<dbReference type="EMBL" id="CP101620">
    <property type="protein sequence ID" value="UTY38707.1"/>
    <property type="molecule type" value="Genomic_DNA"/>
</dbReference>
<organism evidence="3 4">
    <name type="scientific">Allocoprobacillus halotolerans</name>
    <dbReference type="NCBI Taxonomy" id="2944914"/>
    <lineage>
        <taxon>Bacteria</taxon>
        <taxon>Bacillati</taxon>
        <taxon>Bacillota</taxon>
        <taxon>Erysipelotrichia</taxon>
        <taxon>Erysipelotrichales</taxon>
        <taxon>Erysipelotrichaceae</taxon>
        <taxon>Allocoprobacillus</taxon>
    </lineage>
</organism>
<proteinExistence type="predicted"/>
<dbReference type="NCBIfam" id="NF006155">
    <property type="entry name" value="PRK08298.1"/>
    <property type="match status" value="1"/>
</dbReference>
<feature type="domain" description="DJ-1/PfpI" evidence="2">
    <location>
        <begin position="2"/>
        <end position="165"/>
    </location>
</feature>
<dbReference type="RefSeq" id="WP_290139211.1">
    <property type="nucleotide sequence ID" value="NZ_CP101620.1"/>
</dbReference>
<evidence type="ECO:0000313" key="4">
    <source>
        <dbReference type="Proteomes" id="UP001060112"/>
    </source>
</evidence>
<gene>
    <name evidence="3" type="ORF">NMU03_14005</name>
</gene>
<dbReference type="InterPro" id="IPR002818">
    <property type="entry name" value="DJ-1/PfpI"/>
</dbReference>
<name>A0ABY5I1R9_9FIRM</name>
<accession>A0ABY5I1R9</accession>
<evidence type="ECO:0000259" key="2">
    <source>
        <dbReference type="Pfam" id="PF01965"/>
    </source>
</evidence>
<dbReference type="InterPro" id="IPR029062">
    <property type="entry name" value="Class_I_gatase-like"/>
</dbReference>
<dbReference type="Gene3D" id="3.40.50.880">
    <property type="match status" value="1"/>
</dbReference>
<protein>
    <submittedName>
        <fullName evidence="3">Cytidine deaminase</fullName>
        <ecNumber evidence="3">3.5.4.5</ecNumber>
    </submittedName>
</protein>
<dbReference type="Gene3D" id="3.40.140.10">
    <property type="entry name" value="Cytidine Deaminase, domain 2"/>
    <property type="match status" value="1"/>
</dbReference>
<dbReference type="CDD" id="cd01283">
    <property type="entry name" value="cytidine_deaminase"/>
    <property type="match status" value="1"/>
</dbReference>
<keyword evidence="1" id="KW-0175">Coiled coil</keyword>
<sequence length="373" mass="42777">MKKFAVLLYPDFSLQEITCLTSSLTLWFGEKIDYIASENKEYVSEDGLHVIPDKITTEIEITDYDCVILPGTINPLPALFDDKLIEFLKNGMNSNILFAAISSSPILLSKSGILDGKKFTAGYFMQMTEIFPFIEKENFIHKGIVEDDNVITGIGMFFREFAATVLRRLGYDIGHNFMRKQSDDYAQDELTFYWSDEDYKEFLEELKGYNDKEDKTNNKLKFAELNIRNMRNFDIEKEMYRLAVELIEKRYPVGWGGAGVIHTAKGHYFTSVSLDSANASAVLCIETGAMIEAHKFNEEVTHCMCLVREDENAPYQVLSPCGICQERLAFWGRDVQVAVTTEDNSLLFVPLSELQPYHWSNAYLDDELEHFKD</sequence>
<dbReference type="SUPFAM" id="SSF53927">
    <property type="entry name" value="Cytidine deaminase-like"/>
    <property type="match status" value="1"/>
</dbReference>
<evidence type="ECO:0000313" key="3">
    <source>
        <dbReference type="EMBL" id="UTY38707.1"/>
    </source>
</evidence>
<keyword evidence="3" id="KW-0378">Hydrolase</keyword>
<feature type="coiled-coil region" evidence="1">
    <location>
        <begin position="199"/>
        <end position="226"/>
    </location>
</feature>
<dbReference type="InterPro" id="IPR016193">
    <property type="entry name" value="Cytidine_deaminase-like"/>
</dbReference>
<evidence type="ECO:0000256" key="1">
    <source>
        <dbReference type="SAM" id="Coils"/>
    </source>
</evidence>
<reference evidence="3" key="1">
    <citation type="submission" date="2022-07" db="EMBL/GenBank/DDBJ databases">
        <title>Faecal culturing of patients with breast cancer.</title>
        <authorList>
            <person name="Teng N.M.Y."/>
            <person name="Kiu R."/>
            <person name="Evans R."/>
            <person name="Baker D.J."/>
            <person name="Zenner C."/>
            <person name="Robinson S.D."/>
            <person name="Hall L.J."/>
        </authorList>
    </citation>
    <scope>NUCLEOTIDE SEQUENCE</scope>
    <source>
        <strain evidence="3">LH1062</strain>
    </source>
</reference>
<keyword evidence="4" id="KW-1185">Reference proteome</keyword>